<accession>A0ABT3KGI9</accession>
<comment type="caution">
    <text evidence="1">The sequence shown here is derived from an EMBL/GenBank/DDBJ whole genome shotgun (WGS) entry which is preliminary data.</text>
</comment>
<evidence type="ECO:0000313" key="2">
    <source>
        <dbReference type="Proteomes" id="UP001431181"/>
    </source>
</evidence>
<dbReference type="RefSeq" id="WP_265218884.1">
    <property type="nucleotide sequence ID" value="NZ_JAPEUL010000007.1"/>
</dbReference>
<dbReference type="EMBL" id="JAPEUL010000007">
    <property type="protein sequence ID" value="MCW4629663.1"/>
    <property type="molecule type" value="Genomic_DNA"/>
</dbReference>
<evidence type="ECO:0000313" key="1">
    <source>
        <dbReference type="EMBL" id="MCW4629663.1"/>
    </source>
</evidence>
<proteinExistence type="predicted"/>
<keyword evidence="2" id="KW-1185">Reference proteome</keyword>
<sequence length="52" mass="6224">MAGQRTRITRMAIINGEPLIKETRRVHPARSQKDHARHPWRFLHPLVKSWWG</sequence>
<dbReference type="Proteomes" id="UP001431181">
    <property type="component" value="Unassembled WGS sequence"/>
</dbReference>
<reference evidence="1" key="1">
    <citation type="submission" date="2022-11" db="EMBL/GenBank/DDBJ databases">
        <title>Marinomonas sp. nov., isolated from marine algae.</title>
        <authorList>
            <person name="Choi D.G."/>
            <person name="Kim J.M."/>
            <person name="Lee J.K."/>
            <person name="Baek J.H."/>
            <person name="Jeon C.O."/>
        </authorList>
    </citation>
    <scope>NUCLEOTIDE SEQUENCE</scope>
    <source>
        <strain evidence="1">KJ51-3</strain>
    </source>
</reference>
<organism evidence="1 2">
    <name type="scientific">Marinomonas rhodophyticola</name>
    <dbReference type="NCBI Taxonomy" id="2992803"/>
    <lineage>
        <taxon>Bacteria</taxon>
        <taxon>Pseudomonadati</taxon>
        <taxon>Pseudomonadota</taxon>
        <taxon>Gammaproteobacteria</taxon>
        <taxon>Oceanospirillales</taxon>
        <taxon>Oceanospirillaceae</taxon>
        <taxon>Marinomonas</taxon>
    </lineage>
</organism>
<protein>
    <submittedName>
        <fullName evidence="1">Uncharacterized protein</fullName>
    </submittedName>
</protein>
<gene>
    <name evidence="1" type="ORF">ONZ52_12120</name>
</gene>
<name>A0ABT3KGI9_9GAMM</name>